<feature type="transmembrane region" description="Helical" evidence="7">
    <location>
        <begin position="170"/>
        <end position="187"/>
    </location>
</feature>
<comment type="similarity">
    <text evidence="2">Belongs to the ammonium transporter (TC 2.A.49) family. Rh subfamily.</text>
</comment>
<dbReference type="GO" id="GO:0008519">
    <property type="term" value="F:ammonium channel activity"/>
    <property type="evidence" value="ECO:0007669"/>
    <property type="project" value="InterPro"/>
</dbReference>
<name>A0AAN0IGJ4_AMPQE</name>
<keyword evidence="5 7" id="KW-0472">Membrane</keyword>
<dbReference type="SUPFAM" id="SSF111352">
    <property type="entry name" value="Ammonium transporter"/>
    <property type="match status" value="1"/>
</dbReference>
<protein>
    <recommendedName>
        <fullName evidence="8">Ammonium transporter AmtB-like domain-containing protein</fullName>
    </recommendedName>
</protein>
<feature type="transmembrane region" description="Helical" evidence="7">
    <location>
        <begin position="136"/>
        <end position="158"/>
    </location>
</feature>
<evidence type="ECO:0000313" key="10">
    <source>
        <dbReference type="Proteomes" id="UP000007879"/>
    </source>
</evidence>
<feature type="transmembrane region" description="Helical" evidence="7">
    <location>
        <begin position="9"/>
        <end position="30"/>
    </location>
</feature>
<reference evidence="9" key="2">
    <citation type="submission" date="2024-06" db="UniProtKB">
        <authorList>
            <consortium name="EnsemblMetazoa"/>
        </authorList>
    </citation>
    <scope>IDENTIFICATION</scope>
</reference>
<feature type="region of interest" description="Disordered" evidence="6">
    <location>
        <begin position="481"/>
        <end position="546"/>
    </location>
</feature>
<keyword evidence="10" id="KW-1185">Reference proteome</keyword>
<feature type="transmembrane region" description="Helical" evidence="7">
    <location>
        <begin position="199"/>
        <end position="218"/>
    </location>
</feature>
<dbReference type="PRINTS" id="PR00342">
    <property type="entry name" value="RHESUSRHD"/>
</dbReference>
<keyword evidence="4 7" id="KW-1133">Transmembrane helix</keyword>
<feature type="transmembrane region" description="Helical" evidence="7">
    <location>
        <begin position="79"/>
        <end position="98"/>
    </location>
</feature>
<dbReference type="PANTHER" id="PTHR11730:SF60">
    <property type="entry name" value="RH50, ISOFORM D"/>
    <property type="match status" value="1"/>
</dbReference>
<dbReference type="RefSeq" id="XP_003388086.3">
    <property type="nucleotide sequence ID" value="XM_003388038.3"/>
</dbReference>
<sequence length="577" mass="62644">MALTKLEKLVLPGIMLLVELILIVIFGLLVEYDEGGSPDHEYEVAMELANRSGHFDPTLAQDYILRLESTRTATKVYPFFQDVHVMIFIGFGFLMTFLRRYGYGSVGFNMLLAAFVIQWSTVTLGLFSFIDTEHYRITIGLENLVLSDFAAAAVLITFGSMLGRASPFQLFGIAIFEVIFYSANNAINDHVFRAADVGGSMIIHSFGAYFGLACSVILQRKKAIDHPRNSSAYHSDMFAMIGTLFLWLFWPSFNGALASGNAQYRAIINTYFSMTGSVIATFIFSMALDGKRKLDMVHVQNATLAGGVAIGSVADMLIGPWAGLFIGFLSGIISVVGYKYLTPTMDKWFYVQDTCGVHNLHGLPGLLSAVASAIAAGVASNTAGTNLVNYGSSLYLVFPARAPSSNLTVEEILLGIETGEGRSAGEQAGYQLALLASTLFIAGIGGIITGLIVGCIPCFQKVADDGLFDDDLYWQLPDDADNYLPKDEDEEQASLLPNSPSQIESGLNGLNGKRRRLTPEDERKSSEPISLDTPPSQRKPGAIKVLPLISMRGESGSIELDDITRTPEAEDLKVSNV</sequence>
<dbReference type="KEGG" id="aqu:100640375"/>
<dbReference type="EnsemblMetazoa" id="XM_003388038.3">
    <property type="protein sequence ID" value="XP_003388086.3"/>
    <property type="gene ID" value="LOC100640375"/>
</dbReference>
<dbReference type="Pfam" id="PF00909">
    <property type="entry name" value="Ammonium_transp"/>
    <property type="match status" value="1"/>
</dbReference>
<evidence type="ECO:0000256" key="4">
    <source>
        <dbReference type="ARBA" id="ARBA00022989"/>
    </source>
</evidence>
<feature type="compositionally biased region" description="Basic and acidic residues" evidence="6">
    <location>
        <begin position="517"/>
        <end position="526"/>
    </location>
</feature>
<evidence type="ECO:0000256" key="5">
    <source>
        <dbReference type="ARBA" id="ARBA00023136"/>
    </source>
</evidence>
<dbReference type="InterPro" id="IPR024041">
    <property type="entry name" value="NH4_transpt_AmtB-like_dom"/>
</dbReference>
<comment type="subcellular location">
    <subcellularLocation>
        <location evidence="1">Membrane</location>
        <topology evidence="1">Multi-pass membrane protein</topology>
    </subcellularLocation>
</comment>
<feature type="transmembrane region" description="Helical" evidence="7">
    <location>
        <begin position="320"/>
        <end position="341"/>
    </location>
</feature>
<evidence type="ECO:0000256" key="7">
    <source>
        <dbReference type="SAM" id="Phobius"/>
    </source>
</evidence>
<dbReference type="InterPro" id="IPR002229">
    <property type="entry name" value="RhesusRHD"/>
</dbReference>
<dbReference type="GO" id="GO:0097272">
    <property type="term" value="P:ammonium homeostasis"/>
    <property type="evidence" value="ECO:0007669"/>
    <property type="project" value="TreeGrafter"/>
</dbReference>
<proteinExistence type="inferred from homology"/>
<evidence type="ECO:0000256" key="2">
    <source>
        <dbReference type="ARBA" id="ARBA00011036"/>
    </source>
</evidence>
<evidence type="ECO:0000256" key="3">
    <source>
        <dbReference type="ARBA" id="ARBA00022692"/>
    </source>
</evidence>
<dbReference type="AlphaFoldDB" id="A0AAN0IGJ4"/>
<evidence type="ECO:0000256" key="1">
    <source>
        <dbReference type="ARBA" id="ARBA00004141"/>
    </source>
</evidence>
<keyword evidence="3 7" id="KW-0812">Transmembrane</keyword>
<feature type="domain" description="Ammonium transporter AmtB-like" evidence="8">
    <location>
        <begin position="66"/>
        <end position="454"/>
    </location>
</feature>
<dbReference type="GO" id="GO:0005886">
    <property type="term" value="C:plasma membrane"/>
    <property type="evidence" value="ECO:0007669"/>
    <property type="project" value="InterPro"/>
</dbReference>
<dbReference type="InterPro" id="IPR029020">
    <property type="entry name" value="Ammonium/urea_transptr"/>
</dbReference>
<evidence type="ECO:0000259" key="8">
    <source>
        <dbReference type="Pfam" id="PF00909"/>
    </source>
</evidence>
<feature type="transmembrane region" description="Helical" evidence="7">
    <location>
        <begin position="262"/>
        <end position="284"/>
    </location>
</feature>
<dbReference type="GeneID" id="100640375"/>
<dbReference type="Gene3D" id="1.10.3430.10">
    <property type="entry name" value="Ammonium transporter AmtB like domains"/>
    <property type="match status" value="1"/>
</dbReference>
<dbReference type="Proteomes" id="UP000007879">
    <property type="component" value="Unassembled WGS sequence"/>
</dbReference>
<evidence type="ECO:0000256" key="6">
    <source>
        <dbReference type="SAM" id="MobiDB-lite"/>
    </source>
</evidence>
<evidence type="ECO:0000313" key="9">
    <source>
        <dbReference type="EnsemblMetazoa" id="XP_003388086.3"/>
    </source>
</evidence>
<organism evidence="9 10">
    <name type="scientific">Amphimedon queenslandica</name>
    <name type="common">Sponge</name>
    <dbReference type="NCBI Taxonomy" id="400682"/>
    <lineage>
        <taxon>Eukaryota</taxon>
        <taxon>Metazoa</taxon>
        <taxon>Porifera</taxon>
        <taxon>Demospongiae</taxon>
        <taxon>Heteroscleromorpha</taxon>
        <taxon>Haplosclerida</taxon>
        <taxon>Niphatidae</taxon>
        <taxon>Amphimedon</taxon>
    </lineage>
</organism>
<feature type="transmembrane region" description="Helical" evidence="7">
    <location>
        <begin position="230"/>
        <end position="250"/>
    </location>
</feature>
<feature type="transmembrane region" description="Helical" evidence="7">
    <location>
        <begin position="432"/>
        <end position="453"/>
    </location>
</feature>
<accession>A0AAN0IGJ4</accession>
<reference evidence="10" key="1">
    <citation type="journal article" date="2010" name="Nature">
        <title>The Amphimedon queenslandica genome and the evolution of animal complexity.</title>
        <authorList>
            <person name="Srivastava M."/>
            <person name="Simakov O."/>
            <person name="Chapman J."/>
            <person name="Fahey B."/>
            <person name="Gauthier M.E."/>
            <person name="Mitros T."/>
            <person name="Richards G.S."/>
            <person name="Conaco C."/>
            <person name="Dacre M."/>
            <person name="Hellsten U."/>
            <person name="Larroux C."/>
            <person name="Putnam N.H."/>
            <person name="Stanke M."/>
            <person name="Adamska M."/>
            <person name="Darling A."/>
            <person name="Degnan S.M."/>
            <person name="Oakley T.H."/>
            <person name="Plachetzki D.C."/>
            <person name="Zhai Y."/>
            <person name="Adamski M."/>
            <person name="Calcino A."/>
            <person name="Cummins S.F."/>
            <person name="Goodstein D.M."/>
            <person name="Harris C."/>
            <person name="Jackson D.J."/>
            <person name="Leys S.P."/>
            <person name="Shu S."/>
            <person name="Woodcroft B.J."/>
            <person name="Vervoort M."/>
            <person name="Kosik K.S."/>
            <person name="Manning G."/>
            <person name="Degnan B.M."/>
            <person name="Rokhsar D.S."/>
        </authorList>
    </citation>
    <scope>NUCLEOTIDE SEQUENCE [LARGE SCALE GENOMIC DNA]</scope>
</reference>
<dbReference type="PANTHER" id="PTHR11730">
    <property type="entry name" value="AMMONIUM TRANSPORTER"/>
    <property type="match status" value="1"/>
</dbReference>
<feature type="transmembrane region" description="Helical" evidence="7">
    <location>
        <begin position="110"/>
        <end position="130"/>
    </location>
</feature>
<feature type="compositionally biased region" description="Polar residues" evidence="6">
    <location>
        <begin position="495"/>
        <end position="505"/>
    </location>
</feature>